<gene>
    <name evidence="2" type="ORF">BJI46_09795</name>
</gene>
<keyword evidence="1" id="KW-0862">Zinc</keyword>
<evidence type="ECO:0000313" key="3">
    <source>
        <dbReference type="Proteomes" id="UP000185895"/>
    </source>
</evidence>
<dbReference type="SUPFAM" id="SSF46785">
    <property type="entry name" value="Winged helix' DNA-binding domain"/>
    <property type="match status" value="1"/>
</dbReference>
<evidence type="ECO:0008006" key="4">
    <source>
        <dbReference type="Google" id="ProtNLM"/>
    </source>
</evidence>
<protein>
    <recommendedName>
        <fullName evidence="4">Transcriptional repressor</fullName>
    </recommendedName>
</protein>
<dbReference type="AlphaFoldDB" id="A0A1E7RE38"/>
<dbReference type="GO" id="GO:0000976">
    <property type="term" value="F:transcription cis-regulatory region binding"/>
    <property type="evidence" value="ECO:0007669"/>
    <property type="project" value="TreeGrafter"/>
</dbReference>
<sequence>MQKNLGFQLNLLNLNGCLGITMVNRQEINDIRDILKRAKIKVTLPRIMIFQILKNSPQGMTAYDIENASLMINNRINLSTIYSTLKLFQNTGLIQRYKINLEQAMYSLTHIDGPIRICCKHCGSMDTINDPHLQQTIQIFCQQHQLYMTSYSLILNVDFCSHCQQKCA</sequence>
<comment type="caution">
    <text evidence="2">The sequence shown here is derived from an EMBL/GenBank/DDBJ whole genome shotgun (WGS) entry which is preliminary data.</text>
</comment>
<dbReference type="Proteomes" id="UP000185895">
    <property type="component" value="Unassembled WGS sequence"/>
</dbReference>
<keyword evidence="3" id="KW-1185">Reference proteome</keyword>
<dbReference type="Pfam" id="PF01475">
    <property type="entry name" value="FUR"/>
    <property type="match status" value="1"/>
</dbReference>
<feature type="binding site" evidence="1">
    <location>
        <position position="163"/>
    </location>
    <ligand>
        <name>Zn(2+)</name>
        <dbReference type="ChEBI" id="CHEBI:29105"/>
    </ligand>
</feature>
<dbReference type="PANTHER" id="PTHR33202">
    <property type="entry name" value="ZINC UPTAKE REGULATION PROTEIN"/>
    <property type="match status" value="1"/>
</dbReference>
<dbReference type="PANTHER" id="PTHR33202:SF7">
    <property type="entry name" value="FERRIC UPTAKE REGULATION PROTEIN"/>
    <property type="match status" value="1"/>
</dbReference>
<dbReference type="InterPro" id="IPR002481">
    <property type="entry name" value="FUR"/>
</dbReference>
<evidence type="ECO:0000256" key="1">
    <source>
        <dbReference type="PIRSR" id="PIRSR602481-1"/>
    </source>
</evidence>
<dbReference type="GO" id="GO:0008270">
    <property type="term" value="F:zinc ion binding"/>
    <property type="evidence" value="ECO:0007669"/>
    <property type="project" value="TreeGrafter"/>
</dbReference>
<keyword evidence="1" id="KW-0479">Metal-binding</keyword>
<reference evidence="2 3" key="1">
    <citation type="submission" date="2016-09" db="EMBL/GenBank/DDBJ databases">
        <authorList>
            <person name="Capua I."/>
            <person name="De Benedictis P."/>
            <person name="Joannis T."/>
            <person name="Lombin L.H."/>
            <person name="Cattoli G."/>
        </authorList>
    </citation>
    <scope>NUCLEOTIDE SEQUENCE [LARGE SCALE GENOMIC DNA]</scope>
    <source>
        <strain evidence="2 3">ANC 4671</strain>
    </source>
</reference>
<dbReference type="InterPro" id="IPR036390">
    <property type="entry name" value="WH_DNA-bd_sf"/>
</dbReference>
<dbReference type="STRING" id="1262585.BJI46_09795"/>
<feature type="binding site" evidence="1">
    <location>
        <position position="122"/>
    </location>
    <ligand>
        <name>Zn(2+)</name>
        <dbReference type="ChEBI" id="CHEBI:29105"/>
    </ligand>
</feature>
<comment type="cofactor">
    <cofactor evidence="1">
        <name>Zn(2+)</name>
        <dbReference type="ChEBI" id="CHEBI:29105"/>
    </cofactor>
    <text evidence="1">Binds 1 zinc ion per subunit.</text>
</comment>
<proteinExistence type="predicted"/>
<dbReference type="GO" id="GO:1900376">
    <property type="term" value="P:regulation of secondary metabolite biosynthetic process"/>
    <property type="evidence" value="ECO:0007669"/>
    <property type="project" value="TreeGrafter"/>
</dbReference>
<dbReference type="Gene3D" id="1.10.10.10">
    <property type="entry name" value="Winged helix-like DNA-binding domain superfamily/Winged helix DNA-binding domain"/>
    <property type="match status" value="1"/>
</dbReference>
<feature type="binding site" evidence="1">
    <location>
        <position position="119"/>
    </location>
    <ligand>
        <name>Zn(2+)</name>
        <dbReference type="ChEBI" id="CHEBI:29105"/>
    </ligand>
</feature>
<dbReference type="GO" id="GO:0045892">
    <property type="term" value="P:negative regulation of DNA-templated transcription"/>
    <property type="evidence" value="ECO:0007669"/>
    <property type="project" value="TreeGrafter"/>
</dbReference>
<dbReference type="EMBL" id="MKKK01000008">
    <property type="protein sequence ID" value="OEY97512.1"/>
    <property type="molecule type" value="Genomic_DNA"/>
</dbReference>
<name>A0A1E7RE38_9GAMM</name>
<feature type="binding site" evidence="1">
    <location>
        <position position="160"/>
    </location>
    <ligand>
        <name>Zn(2+)</name>
        <dbReference type="ChEBI" id="CHEBI:29105"/>
    </ligand>
</feature>
<dbReference type="GO" id="GO:0003700">
    <property type="term" value="F:DNA-binding transcription factor activity"/>
    <property type="evidence" value="ECO:0007669"/>
    <property type="project" value="InterPro"/>
</dbReference>
<evidence type="ECO:0000313" key="2">
    <source>
        <dbReference type="EMBL" id="OEY97512.1"/>
    </source>
</evidence>
<dbReference type="InterPro" id="IPR036388">
    <property type="entry name" value="WH-like_DNA-bd_sf"/>
</dbReference>
<accession>A0A1E7RE38</accession>
<organism evidence="2 3">
    <name type="scientific">Acinetobacter qingfengensis</name>
    <dbReference type="NCBI Taxonomy" id="1262585"/>
    <lineage>
        <taxon>Bacteria</taxon>
        <taxon>Pseudomonadati</taxon>
        <taxon>Pseudomonadota</taxon>
        <taxon>Gammaproteobacteria</taxon>
        <taxon>Moraxellales</taxon>
        <taxon>Moraxellaceae</taxon>
        <taxon>Acinetobacter</taxon>
    </lineage>
</organism>